<dbReference type="OrthoDB" id="10418647at2759"/>
<accession>A0A835NW51</accession>
<gene>
    <name evidence="2" type="ORF">IHE44_0003983</name>
    <name evidence="1" type="ORF">IHE44_008062</name>
</gene>
<organism evidence="1">
    <name type="scientific">Lamprotornis superbus</name>
    <dbReference type="NCBI Taxonomy" id="245042"/>
    <lineage>
        <taxon>Eukaryota</taxon>
        <taxon>Metazoa</taxon>
        <taxon>Chordata</taxon>
        <taxon>Craniata</taxon>
        <taxon>Vertebrata</taxon>
        <taxon>Euteleostomi</taxon>
        <taxon>Archelosauria</taxon>
        <taxon>Archosauria</taxon>
        <taxon>Dinosauria</taxon>
        <taxon>Saurischia</taxon>
        <taxon>Theropoda</taxon>
        <taxon>Coelurosauria</taxon>
        <taxon>Aves</taxon>
        <taxon>Neognathae</taxon>
        <taxon>Neoaves</taxon>
        <taxon>Telluraves</taxon>
        <taxon>Australaves</taxon>
        <taxon>Passeriformes</taxon>
        <taxon>Sturnidae</taxon>
        <taxon>Lamprotornis</taxon>
    </lineage>
</organism>
<dbReference type="Proteomes" id="UP000618051">
    <property type="component" value="Unassembled WGS sequence"/>
</dbReference>
<protein>
    <submittedName>
        <fullName evidence="1">Uncharacterized protein</fullName>
    </submittedName>
</protein>
<name>A0A835NW51_9PASS</name>
<keyword evidence="3" id="KW-1185">Reference proteome</keyword>
<dbReference type="AlphaFoldDB" id="A0A835NW51"/>
<evidence type="ECO:0000313" key="2">
    <source>
        <dbReference type="EMBL" id="KAI1234265.1"/>
    </source>
</evidence>
<sequence length="118" mass="13442">MSACFVLPEKLCYVRIDKRGTDLGLSLTPLSRVTSGSHLDEPRWEVPVHCQHTERGYLQSMVRHSLLSLHEAPMGLRDTPLQKGVILRCRGLRGWLRDRDTPWVCNRAGLVKHPTAEM</sequence>
<evidence type="ECO:0000313" key="1">
    <source>
        <dbReference type="EMBL" id="KAG0123124.1"/>
    </source>
</evidence>
<reference evidence="2 3" key="2">
    <citation type="journal article" date="2021" name="J. Hered.">
        <title>Feather Gene Expression Elucidates the Developmental Basis of Plumage Iridescence in African Starlings.</title>
        <authorList>
            <person name="Rubenstein D.R."/>
            <person name="Corvelo A."/>
            <person name="MacManes M.D."/>
            <person name="Maia R."/>
            <person name="Narzisi G."/>
            <person name="Rousaki A."/>
            <person name="Vandenabeele P."/>
            <person name="Shawkey M.D."/>
            <person name="Solomon J."/>
        </authorList>
    </citation>
    <scope>NUCLEOTIDE SEQUENCE [LARGE SCALE GENOMIC DNA]</scope>
    <source>
        <strain evidence="2">SS15</strain>
    </source>
</reference>
<comment type="caution">
    <text evidence="1">The sequence shown here is derived from an EMBL/GenBank/DDBJ whole genome shotgun (WGS) entry which is preliminary data.</text>
</comment>
<reference evidence="2" key="3">
    <citation type="submission" date="2022-01" db="EMBL/GenBank/DDBJ databases">
        <authorList>
            <person name="Rubenstein D.R."/>
        </authorList>
    </citation>
    <scope>NUCLEOTIDE SEQUENCE</scope>
    <source>
        <strain evidence="2">SS15</strain>
        <tissue evidence="2">Liver</tissue>
    </source>
</reference>
<evidence type="ECO:0000313" key="3">
    <source>
        <dbReference type="Proteomes" id="UP000618051"/>
    </source>
</evidence>
<reference evidence="1" key="1">
    <citation type="submission" date="2020-10" db="EMBL/GenBank/DDBJ databases">
        <title>Feather gene expression reveals the developmental basis of iridescence in African starlings.</title>
        <authorList>
            <person name="Rubenstein D.R."/>
        </authorList>
    </citation>
    <scope>NUCLEOTIDE SEQUENCE</scope>
    <source>
        <strain evidence="1">SS15</strain>
        <tissue evidence="1">Liver</tissue>
    </source>
</reference>
<proteinExistence type="predicted"/>
<dbReference type="EMBL" id="JADDUC020000016">
    <property type="protein sequence ID" value="KAI1234265.1"/>
    <property type="molecule type" value="Genomic_DNA"/>
</dbReference>
<dbReference type="EMBL" id="JADDUC010000031">
    <property type="protein sequence ID" value="KAG0123124.1"/>
    <property type="molecule type" value="Genomic_DNA"/>
</dbReference>